<keyword evidence="8" id="KW-0406">Ion transport</keyword>
<sequence length="432" mass="49004">MSIASIATEFILSDSLIREPKDSRAKGLRLELATDRMIKFISVGLPLLLVSAALAKEISLKSQITCFPPSNFSLKQATYVDLYCWETLLHRHLQTSGSMQTSLWIHKVFPYSLLVIGMIMYLPALIWKVFVTPTLIADLLFIIDELDKAYNRSIKVAQLIVKKHENSPNAKRLIQEELDRARREKFFEFPLLQRYLACKSRSYYFVCMYYMRQLLMLVFISAACLYLVYCHFPAFFQDEFSCSIKSGLLANDPGIPSVIQCKLTSVTIFKMISVVNGAVYLLLVPMIIYTLLQLCYWDKQFLAVYEMLPAFNLVSKKMLGCALNDLNIILHLLRANINQLESFNRLAMVCVVKDVSAGGHGYTLLDMMTLLVGLENYTREGGGYTTASTENGEIGLHQRGYLGSQGEQYQGRFQTREATDWTCANPQSSSSC</sequence>
<evidence type="ECO:0000256" key="14">
    <source>
        <dbReference type="SAM" id="Phobius"/>
    </source>
</evidence>
<dbReference type="InterPro" id="IPR000990">
    <property type="entry name" value="Innexin"/>
</dbReference>
<evidence type="ECO:0000256" key="2">
    <source>
        <dbReference type="ARBA" id="ARBA00004651"/>
    </source>
</evidence>
<accession>A0A401T0F0</accession>
<dbReference type="PANTHER" id="PTHR15759">
    <property type="entry name" value="PANNEXIN"/>
    <property type="match status" value="1"/>
</dbReference>
<evidence type="ECO:0000256" key="7">
    <source>
        <dbReference type="ARBA" id="ARBA00022989"/>
    </source>
</evidence>
<evidence type="ECO:0000256" key="9">
    <source>
        <dbReference type="ARBA" id="ARBA00023136"/>
    </source>
</evidence>
<keyword evidence="6" id="KW-0256">Endoplasmic reticulum</keyword>
<organism evidence="15 16">
    <name type="scientific">Chiloscyllium punctatum</name>
    <name type="common">Brownbanded bambooshark</name>
    <name type="synonym">Hemiscyllium punctatum</name>
    <dbReference type="NCBI Taxonomy" id="137246"/>
    <lineage>
        <taxon>Eukaryota</taxon>
        <taxon>Metazoa</taxon>
        <taxon>Chordata</taxon>
        <taxon>Craniata</taxon>
        <taxon>Vertebrata</taxon>
        <taxon>Chondrichthyes</taxon>
        <taxon>Elasmobranchii</taxon>
        <taxon>Galeomorphii</taxon>
        <taxon>Galeoidea</taxon>
        <taxon>Orectolobiformes</taxon>
        <taxon>Hemiscylliidae</taxon>
        <taxon>Chiloscyllium</taxon>
    </lineage>
</organism>
<feature type="transmembrane region" description="Helical" evidence="14">
    <location>
        <begin position="278"/>
        <end position="297"/>
    </location>
</feature>
<evidence type="ECO:0000256" key="1">
    <source>
        <dbReference type="ARBA" id="ARBA00004477"/>
    </source>
</evidence>
<dbReference type="GO" id="GO:0006812">
    <property type="term" value="P:monoatomic cation transport"/>
    <property type="evidence" value="ECO:0007669"/>
    <property type="project" value="InterPro"/>
</dbReference>
<dbReference type="OrthoDB" id="10056939at2759"/>
<keyword evidence="4" id="KW-1003">Cell membrane</keyword>
<dbReference type="EMBL" id="BEZZ01000789">
    <property type="protein sequence ID" value="GCC36129.1"/>
    <property type="molecule type" value="Genomic_DNA"/>
</dbReference>
<keyword evidence="16" id="KW-1185">Reference proteome</keyword>
<dbReference type="GO" id="GO:0007267">
    <property type="term" value="P:cell-cell signaling"/>
    <property type="evidence" value="ECO:0007669"/>
    <property type="project" value="TreeGrafter"/>
</dbReference>
<evidence type="ECO:0000256" key="6">
    <source>
        <dbReference type="ARBA" id="ARBA00022824"/>
    </source>
</evidence>
<keyword evidence="3" id="KW-0813">Transport</keyword>
<name>A0A401T0F0_CHIPU</name>
<evidence type="ECO:0000256" key="4">
    <source>
        <dbReference type="ARBA" id="ARBA00022475"/>
    </source>
</evidence>
<dbReference type="GO" id="GO:0005886">
    <property type="term" value="C:plasma membrane"/>
    <property type="evidence" value="ECO:0007669"/>
    <property type="project" value="UniProtKB-SubCell"/>
</dbReference>
<feature type="transmembrane region" description="Helical" evidence="14">
    <location>
        <begin position="209"/>
        <end position="229"/>
    </location>
</feature>
<feature type="glycosylation site" description="N-linked (GlcNAc...) asparagine" evidence="13">
    <location>
        <position position="71"/>
    </location>
</feature>
<gene>
    <name evidence="15" type="ORF">chiPu_0014621</name>
</gene>
<evidence type="ECO:0000256" key="3">
    <source>
        <dbReference type="ARBA" id="ARBA00022448"/>
    </source>
</evidence>
<evidence type="ECO:0000256" key="5">
    <source>
        <dbReference type="ARBA" id="ARBA00022692"/>
    </source>
</evidence>
<evidence type="ECO:0000256" key="11">
    <source>
        <dbReference type="ARBA" id="ARBA00023303"/>
    </source>
</evidence>
<keyword evidence="11" id="KW-0407">Ion channel</keyword>
<dbReference type="OMA" id="GQDKMKS"/>
<evidence type="ECO:0000256" key="13">
    <source>
        <dbReference type="PIRSR" id="PIRSR600990-52"/>
    </source>
</evidence>
<feature type="glycosylation site" description="N-linked (GlcNAc...) asparagine" evidence="12">
    <location>
        <position position="251"/>
    </location>
</feature>
<keyword evidence="5 14" id="KW-0812">Transmembrane</keyword>
<keyword evidence="10 12" id="KW-0325">Glycoprotein</keyword>
<dbReference type="AlphaFoldDB" id="A0A401T0F0"/>
<dbReference type="GO" id="GO:0022829">
    <property type="term" value="F:wide pore channel activity"/>
    <property type="evidence" value="ECO:0007669"/>
    <property type="project" value="TreeGrafter"/>
</dbReference>
<evidence type="ECO:0000313" key="16">
    <source>
        <dbReference type="Proteomes" id="UP000287033"/>
    </source>
</evidence>
<dbReference type="GlyCosmos" id="A0A401T0F0">
    <property type="glycosylation" value="2 sites, No reported glycans"/>
</dbReference>
<reference evidence="15 16" key="1">
    <citation type="journal article" date="2018" name="Nat. Ecol. Evol.">
        <title>Shark genomes provide insights into elasmobranch evolution and the origin of vertebrates.</title>
        <authorList>
            <person name="Hara Y"/>
            <person name="Yamaguchi K"/>
            <person name="Onimaru K"/>
            <person name="Kadota M"/>
            <person name="Koyanagi M"/>
            <person name="Keeley SD"/>
            <person name="Tatsumi K"/>
            <person name="Tanaka K"/>
            <person name="Motone F"/>
            <person name="Kageyama Y"/>
            <person name="Nozu R"/>
            <person name="Adachi N"/>
            <person name="Nishimura O"/>
            <person name="Nakagawa R"/>
            <person name="Tanegashima C"/>
            <person name="Kiyatake I"/>
            <person name="Matsumoto R"/>
            <person name="Murakumo K"/>
            <person name="Nishida K"/>
            <person name="Terakita A"/>
            <person name="Kuratani S"/>
            <person name="Sato K"/>
            <person name="Hyodo S Kuraku.S."/>
        </authorList>
    </citation>
    <scope>NUCLEOTIDE SEQUENCE [LARGE SCALE GENOMIC DNA]</scope>
</reference>
<protein>
    <submittedName>
        <fullName evidence="15">Uncharacterized protein</fullName>
    </submittedName>
</protein>
<evidence type="ECO:0000313" key="15">
    <source>
        <dbReference type="EMBL" id="GCC36129.1"/>
    </source>
</evidence>
<proteinExistence type="predicted"/>
<dbReference type="GO" id="GO:0034220">
    <property type="term" value="P:monoatomic ion transmembrane transport"/>
    <property type="evidence" value="ECO:0007669"/>
    <property type="project" value="UniProtKB-KW"/>
</dbReference>
<keyword evidence="9 14" id="KW-0472">Membrane</keyword>
<keyword evidence="7 14" id="KW-1133">Transmembrane helix</keyword>
<comment type="caution">
    <text evidence="15">The sequence shown here is derived from an EMBL/GenBank/DDBJ whole genome shotgun (WGS) entry which is preliminary data.</text>
</comment>
<evidence type="ECO:0000256" key="12">
    <source>
        <dbReference type="PIRSR" id="PIRSR600990-51"/>
    </source>
</evidence>
<dbReference type="GO" id="GO:0005789">
    <property type="term" value="C:endoplasmic reticulum membrane"/>
    <property type="evidence" value="ECO:0007669"/>
    <property type="project" value="UniProtKB-SubCell"/>
</dbReference>
<evidence type="ECO:0000256" key="10">
    <source>
        <dbReference type="ARBA" id="ARBA00023180"/>
    </source>
</evidence>
<comment type="subcellular location">
    <subcellularLocation>
        <location evidence="2">Cell membrane</location>
        <topology evidence="2">Multi-pass membrane protein</topology>
    </subcellularLocation>
    <subcellularLocation>
        <location evidence="1">Endoplasmic reticulum membrane</location>
        <topology evidence="1">Multi-pass membrane protein</topology>
    </subcellularLocation>
</comment>
<dbReference type="PROSITE" id="PS51013">
    <property type="entry name" value="PANNEXIN"/>
    <property type="match status" value="1"/>
</dbReference>
<dbReference type="GO" id="GO:0032732">
    <property type="term" value="P:positive regulation of interleukin-1 production"/>
    <property type="evidence" value="ECO:0007669"/>
    <property type="project" value="InterPro"/>
</dbReference>
<dbReference type="Proteomes" id="UP000287033">
    <property type="component" value="Unassembled WGS sequence"/>
</dbReference>
<dbReference type="PANTHER" id="PTHR15759:SF3">
    <property type="entry name" value="PANNEXIN-3"/>
    <property type="match status" value="1"/>
</dbReference>
<dbReference type="InterPro" id="IPR039099">
    <property type="entry name" value="Pannexin"/>
</dbReference>
<evidence type="ECO:0000256" key="8">
    <source>
        <dbReference type="ARBA" id="ARBA00023065"/>
    </source>
</evidence>